<feature type="signal peptide" evidence="5">
    <location>
        <begin position="1"/>
        <end position="22"/>
    </location>
</feature>
<feature type="chain" id="PRO_5040513507" description="Glycoside hydrolase family 5 domain-containing protein" evidence="5">
    <location>
        <begin position="23"/>
        <end position="301"/>
    </location>
</feature>
<dbReference type="EMBL" id="JAMYWD010000004">
    <property type="protein sequence ID" value="KAJ4973140.1"/>
    <property type="molecule type" value="Genomic_DNA"/>
</dbReference>
<keyword evidence="3 4" id="KW-0326">Glycosidase</keyword>
<feature type="domain" description="Glycoside hydrolase family 5" evidence="6">
    <location>
        <begin position="72"/>
        <end position="284"/>
    </location>
</feature>
<dbReference type="Proteomes" id="UP001141806">
    <property type="component" value="Unassembled WGS sequence"/>
</dbReference>
<dbReference type="OrthoDB" id="442731at2759"/>
<evidence type="ECO:0000256" key="2">
    <source>
        <dbReference type="ARBA" id="ARBA00022801"/>
    </source>
</evidence>
<evidence type="ECO:0000256" key="3">
    <source>
        <dbReference type="ARBA" id="ARBA00023295"/>
    </source>
</evidence>
<dbReference type="PANTHER" id="PTHR31263">
    <property type="entry name" value="CELLULASE FAMILY PROTEIN (AFU_ORTHOLOGUE AFUA_5G14560)"/>
    <property type="match status" value="1"/>
</dbReference>
<evidence type="ECO:0000256" key="4">
    <source>
        <dbReference type="RuleBase" id="RU361153"/>
    </source>
</evidence>
<dbReference type="InterPro" id="IPR001547">
    <property type="entry name" value="Glyco_hydro_5"/>
</dbReference>
<accession>A0A9Q0QVB3</accession>
<dbReference type="Pfam" id="PF00150">
    <property type="entry name" value="Cellulase"/>
    <property type="match status" value="1"/>
</dbReference>
<evidence type="ECO:0000256" key="1">
    <source>
        <dbReference type="ARBA" id="ARBA00005641"/>
    </source>
</evidence>
<protein>
    <recommendedName>
        <fullName evidence="6">Glycoside hydrolase family 5 domain-containing protein</fullName>
    </recommendedName>
</protein>
<dbReference type="SUPFAM" id="SSF51445">
    <property type="entry name" value="(Trans)glycosidases"/>
    <property type="match status" value="1"/>
</dbReference>
<evidence type="ECO:0000313" key="7">
    <source>
        <dbReference type="EMBL" id="KAJ4973140.1"/>
    </source>
</evidence>
<dbReference type="GO" id="GO:0004553">
    <property type="term" value="F:hydrolase activity, hydrolyzing O-glycosyl compounds"/>
    <property type="evidence" value="ECO:0007669"/>
    <property type="project" value="InterPro"/>
</dbReference>
<dbReference type="PANTHER" id="PTHR31263:SF44">
    <property type="entry name" value="OS04G0481200 PROTEIN"/>
    <property type="match status" value="1"/>
</dbReference>
<name>A0A9Q0QVB3_9MAGN</name>
<keyword evidence="2 4" id="KW-0378">Hydrolase</keyword>
<dbReference type="Gene3D" id="3.20.20.80">
    <property type="entry name" value="Glycosidases"/>
    <property type="match status" value="1"/>
</dbReference>
<comment type="caution">
    <text evidence="7">The sequence shown here is derived from an EMBL/GenBank/DDBJ whole genome shotgun (WGS) entry which is preliminary data.</text>
</comment>
<comment type="similarity">
    <text evidence="1 4">Belongs to the glycosyl hydrolase 5 (cellulase A) family.</text>
</comment>
<organism evidence="7 8">
    <name type="scientific">Protea cynaroides</name>
    <dbReference type="NCBI Taxonomy" id="273540"/>
    <lineage>
        <taxon>Eukaryota</taxon>
        <taxon>Viridiplantae</taxon>
        <taxon>Streptophyta</taxon>
        <taxon>Embryophyta</taxon>
        <taxon>Tracheophyta</taxon>
        <taxon>Spermatophyta</taxon>
        <taxon>Magnoliopsida</taxon>
        <taxon>Proteales</taxon>
        <taxon>Proteaceae</taxon>
        <taxon>Protea</taxon>
    </lineage>
</organism>
<proteinExistence type="inferred from homology"/>
<evidence type="ECO:0000313" key="8">
    <source>
        <dbReference type="Proteomes" id="UP001141806"/>
    </source>
</evidence>
<evidence type="ECO:0000256" key="5">
    <source>
        <dbReference type="SAM" id="SignalP"/>
    </source>
</evidence>
<dbReference type="AlphaFoldDB" id="A0A9Q0QVB3"/>
<keyword evidence="8" id="KW-1185">Reference proteome</keyword>
<dbReference type="InterPro" id="IPR017853">
    <property type="entry name" value="GH"/>
</dbReference>
<evidence type="ECO:0000259" key="6">
    <source>
        <dbReference type="Pfam" id="PF00150"/>
    </source>
</evidence>
<gene>
    <name evidence="7" type="ORF">NE237_006314</name>
</gene>
<dbReference type="GO" id="GO:0000272">
    <property type="term" value="P:polysaccharide catabolic process"/>
    <property type="evidence" value="ECO:0007669"/>
    <property type="project" value="InterPro"/>
</dbReference>
<reference evidence="7" key="1">
    <citation type="journal article" date="2023" name="Plant J.">
        <title>The genome of the king protea, Protea cynaroides.</title>
        <authorList>
            <person name="Chang J."/>
            <person name="Duong T.A."/>
            <person name="Schoeman C."/>
            <person name="Ma X."/>
            <person name="Roodt D."/>
            <person name="Barker N."/>
            <person name="Li Z."/>
            <person name="Van de Peer Y."/>
            <person name="Mizrachi E."/>
        </authorList>
    </citation>
    <scope>NUCLEOTIDE SEQUENCE</scope>
    <source>
        <tissue evidence="7">Young leaves</tissue>
    </source>
</reference>
<sequence length="301" mass="33542">MKIPSSSLLIFAFLILSPNVLTVLQLPVTTALPLYTNSRWIINESGQRVKLACVNWASHLESMVAEGLSKQPLDVISEQIISMGFNCVRLTWSLFMVTNNSLASMTVRQSFHNLGLLESIAGIQVNNPSLLDLPLIQAFQVVVSDLANNNVMVILDNHISKPGLCCSDFDDNGFFGDRYFVPDLWVEGLTAIATMFNGTTNVVGISLRNELRGPKQNTKDWYRYMQKGAEIVHAANPDVLVILSGFNFDTDFTFLFEQPVNLTFNGKVVMEVHWYSFSDGKAWESGNPNQLNWIGTGLYGH</sequence>
<keyword evidence="5" id="KW-0732">Signal</keyword>